<dbReference type="AlphaFoldDB" id="A0A6J6UMI8"/>
<gene>
    <name evidence="1" type="ORF">UFOPK2786_01811</name>
</gene>
<protein>
    <submittedName>
        <fullName evidence="1">Unannotated protein</fullName>
    </submittedName>
</protein>
<dbReference type="EMBL" id="CAEZYW010000354">
    <property type="protein sequence ID" value="CAB4760454.1"/>
    <property type="molecule type" value="Genomic_DNA"/>
</dbReference>
<proteinExistence type="predicted"/>
<sequence length="72" mass="7762">MAHAVNPLRVFFLIESTLPGTAVSTVARACFTGVTDLAAWAVERKSIEPAATAAIEPVAIIRRVLRFMMSFA</sequence>
<organism evidence="1">
    <name type="scientific">freshwater metagenome</name>
    <dbReference type="NCBI Taxonomy" id="449393"/>
    <lineage>
        <taxon>unclassified sequences</taxon>
        <taxon>metagenomes</taxon>
        <taxon>ecological metagenomes</taxon>
    </lineage>
</organism>
<name>A0A6J6UMI8_9ZZZZ</name>
<evidence type="ECO:0000313" key="1">
    <source>
        <dbReference type="EMBL" id="CAB4760454.1"/>
    </source>
</evidence>
<accession>A0A6J6UMI8</accession>
<reference evidence="1" key="1">
    <citation type="submission" date="2020-05" db="EMBL/GenBank/DDBJ databases">
        <authorList>
            <person name="Chiriac C."/>
            <person name="Salcher M."/>
            <person name="Ghai R."/>
            <person name="Kavagutti S V."/>
        </authorList>
    </citation>
    <scope>NUCLEOTIDE SEQUENCE</scope>
</reference>